<dbReference type="EC" id="4.2.1.19" evidence="5 13"/>
<dbReference type="InterPro" id="IPR005861">
    <property type="entry name" value="HisP_aminotrans"/>
</dbReference>
<keyword evidence="10" id="KW-0663">Pyridoxal phosphate</keyword>
<evidence type="ECO:0000256" key="6">
    <source>
        <dbReference type="ARBA" id="ARBA00016664"/>
    </source>
</evidence>
<gene>
    <name evidence="15" type="ORF">FNF29_03400</name>
</gene>
<evidence type="ECO:0000256" key="11">
    <source>
        <dbReference type="ARBA" id="ARBA00023102"/>
    </source>
</evidence>
<dbReference type="InterPro" id="IPR038494">
    <property type="entry name" value="IGPD_sf"/>
</dbReference>
<dbReference type="InterPro" id="IPR004839">
    <property type="entry name" value="Aminotransferase_I/II_large"/>
</dbReference>
<proteinExistence type="inferred from homology"/>
<dbReference type="FunFam" id="3.30.230.40:FF:000003">
    <property type="entry name" value="Imidazoleglycerol-phosphate dehydratase HisB"/>
    <property type="match status" value="1"/>
</dbReference>
<dbReference type="Gene3D" id="3.40.640.10">
    <property type="entry name" value="Type I PLP-dependent aspartate aminotransferase-like (Major domain)"/>
    <property type="match status" value="1"/>
</dbReference>
<evidence type="ECO:0000259" key="14">
    <source>
        <dbReference type="Pfam" id="PF00155"/>
    </source>
</evidence>
<dbReference type="InterPro" id="IPR036412">
    <property type="entry name" value="HAD-like_sf"/>
</dbReference>
<evidence type="ECO:0000256" key="9">
    <source>
        <dbReference type="ARBA" id="ARBA00022679"/>
    </source>
</evidence>
<keyword evidence="8" id="KW-0028">Amino-acid biosynthesis</keyword>
<dbReference type="InterPro" id="IPR015421">
    <property type="entry name" value="PyrdxlP-dep_Trfase_major"/>
</dbReference>
<dbReference type="SUPFAM" id="SSF54211">
    <property type="entry name" value="Ribosomal protein S5 domain 2-like"/>
    <property type="match status" value="2"/>
</dbReference>
<keyword evidence="12 13" id="KW-0456">Lyase</keyword>
<dbReference type="Pfam" id="PF00475">
    <property type="entry name" value="IGPD"/>
    <property type="match status" value="1"/>
</dbReference>
<dbReference type="Pfam" id="PF00155">
    <property type="entry name" value="Aminotran_1_2"/>
    <property type="match status" value="1"/>
</dbReference>
<dbReference type="SUPFAM" id="SSF56784">
    <property type="entry name" value="HAD-like"/>
    <property type="match status" value="1"/>
</dbReference>
<feature type="domain" description="Aminotransferase class I/classII large" evidence="14">
    <location>
        <begin position="42"/>
        <end position="386"/>
    </location>
</feature>
<comment type="similarity">
    <text evidence="4 13">Belongs to the imidazoleglycerol-phosphate dehydratase family.</text>
</comment>
<evidence type="ECO:0000256" key="5">
    <source>
        <dbReference type="ARBA" id="ARBA00012075"/>
    </source>
</evidence>
<comment type="pathway">
    <text evidence="3 13">Amino-acid biosynthesis; L-histidine biosynthesis; L-histidine from 5-phospho-alpha-D-ribose 1-diphosphate: step 6/9.</text>
</comment>
<accession>A0A5A8CJI0</accession>
<reference evidence="15 16" key="1">
    <citation type="submission" date="2019-07" db="EMBL/GenBank/DDBJ databases">
        <title>Genomes of Cafeteria roenbergensis.</title>
        <authorList>
            <person name="Fischer M.G."/>
            <person name="Hackl T."/>
            <person name="Roman M."/>
        </authorList>
    </citation>
    <scope>NUCLEOTIDE SEQUENCE [LARGE SCALE GENOMIC DNA]</scope>
    <source>
        <strain evidence="15 16">BVI</strain>
    </source>
</reference>
<dbReference type="InterPro" id="IPR020565">
    <property type="entry name" value="ImidazoleglycerP_deHydtase_CS"/>
</dbReference>
<dbReference type="PANTHER" id="PTHR23133">
    <property type="entry name" value="IMIDAZOLEGLYCEROL-PHOSPHATE DEHYDRATASE HIS7"/>
    <property type="match status" value="1"/>
</dbReference>
<comment type="cofactor">
    <cofactor evidence="2">
        <name>pyridoxal 5'-phosphate</name>
        <dbReference type="ChEBI" id="CHEBI:597326"/>
    </cofactor>
</comment>
<evidence type="ECO:0000256" key="8">
    <source>
        <dbReference type="ARBA" id="ARBA00022605"/>
    </source>
</evidence>
<keyword evidence="11 13" id="KW-0368">Histidine biosynthesis</keyword>
<dbReference type="FunFam" id="3.30.230.40:FF:000001">
    <property type="entry name" value="Imidazoleglycerol-phosphate dehydratase HisB"/>
    <property type="match status" value="1"/>
</dbReference>
<dbReference type="InterPro" id="IPR000807">
    <property type="entry name" value="ImidazoleglycerolP_deHydtase"/>
</dbReference>
<dbReference type="HAMAP" id="MF_00076">
    <property type="entry name" value="HisB"/>
    <property type="match status" value="1"/>
</dbReference>
<evidence type="ECO:0000256" key="4">
    <source>
        <dbReference type="ARBA" id="ARBA00007481"/>
    </source>
</evidence>
<evidence type="ECO:0000313" key="16">
    <source>
        <dbReference type="Proteomes" id="UP000323011"/>
    </source>
</evidence>
<dbReference type="PROSITE" id="PS00954">
    <property type="entry name" value="IGP_DEHYDRATASE_1"/>
    <property type="match status" value="1"/>
</dbReference>
<dbReference type="NCBIfam" id="NF002114">
    <property type="entry name" value="PRK00951.2-4"/>
    <property type="match status" value="1"/>
</dbReference>
<dbReference type="PROSITE" id="PS00955">
    <property type="entry name" value="IGP_DEHYDRATASE_2"/>
    <property type="match status" value="1"/>
</dbReference>
<dbReference type="SUPFAM" id="SSF53383">
    <property type="entry name" value="PLP-dependent transferases"/>
    <property type="match status" value="1"/>
</dbReference>
<evidence type="ECO:0000256" key="3">
    <source>
        <dbReference type="ARBA" id="ARBA00005047"/>
    </source>
</evidence>
<organism evidence="15 16">
    <name type="scientific">Cafeteria roenbergensis</name>
    <name type="common">Marine flagellate</name>
    <dbReference type="NCBI Taxonomy" id="33653"/>
    <lineage>
        <taxon>Eukaryota</taxon>
        <taxon>Sar</taxon>
        <taxon>Stramenopiles</taxon>
        <taxon>Bigyra</taxon>
        <taxon>Opalozoa</taxon>
        <taxon>Bicosoecida</taxon>
        <taxon>Cafeteriaceae</taxon>
        <taxon>Cafeteria</taxon>
    </lineage>
</organism>
<dbReference type="Gene3D" id="3.40.50.1000">
    <property type="entry name" value="HAD superfamily/HAD-like"/>
    <property type="match status" value="1"/>
</dbReference>
<dbReference type="AlphaFoldDB" id="A0A5A8CJI0"/>
<evidence type="ECO:0000313" key="15">
    <source>
        <dbReference type="EMBL" id="KAA0153212.1"/>
    </source>
</evidence>
<dbReference type="GO" id="GO:0004424">
    <property type="term" value="F:imidazoleglycerol-phosphate dehydratase activity"/>
    <property type="evidence" value="ECO:0007669"/>
    <property type="project" value="UniProtKB-EC"/>
</dbReference>
<dbReference type="GO" id="GO:0030170">
    <property type="term" value="F:pyridoxal phosphate binding"/>
    <property type="evidence" value="ECO:0007669"/>
    <property type="project" value="InterPro"/>
</dbReference>
<comment type="caution">
    <text evidence="15">The sequence shown here is derived from an EMBL/GenBank/DDBJ whole genome shotgun (WGS) entry which is preliminary data.</text>
</comment>
<dbReference type="InterPro" id="IPR015424">
    <property type="entry name" value="PyrdxlP-dep_Trfase"/>
</dbReference>
<dbReference type="Gene3D" id="3.30.230.40">
    <property type="entry name" value="Imidazole glycerol phosphate dehydratase, domain 1"/>
    <property type="match status" value="2"/>
</dbReference>
<evidence type="ECO:0000256" key="7">
    <source>
        <dbReference type="ARBA" id="ARBA00022576"/>
    </source>
</evidence>
<dbReference type="CDD" id="cd07914">
    <property type="entry name" value="IGPD"/>
    <property type="match status" value="1"/>
</dbReference>
<dbReference type="UniPathway" id="UPA00031">
    <property type="reaction ID" value="UER00011"/>
</dbReference>
<dbReference type="Proteomes" id="UP000323011">
    <property type="component" value="Unassembled WGS sequence"/>
</dbReference>
<comment type="catalytic activity">
    <reaction evidence="1 13">
        <text>D-erythro-1-(imidazol-4-yl)glycerol 3-phosphate = 3-(imidazol-4-yl)-2-oxopropyl phosphate + H2O</text>
        <dbReference type="Rhea" id="RHEA:11040"/>
        <dbReference type="ChEBI" id="CHEBI:15377"/>
        <dbReference type="ChEBI" id="CHEBI:57766"/>
        <dbReference type="ChEBI" id="CHEBI:58278"/>
        <dbReference type="EC" id="4.2.1.19"/>
    </reaction>
</comment>
<dbReference type="HAMAP" id="MF_01023">
    <property type="entry name" value="HisC_aminotrans_2"/>
    <property type="match status" value="1"/>
</dbReference>
<sequence length="907" mass="94151">MASATDVASFLRPDFAALEAYTPVKPLDVLAAEIGVSVEQLAKLDANENLYGPLPEILSAVSKSQWHIYPDPSHTALRAAIGDYLGVSDDKLVCGCGSDELIDVLMRVTEPKAIVNCVPTFGMYQFLGKICRSEVIAVDRTPFPAFDVDVAGVERAVRDSGASLVIIASPNNPTGGLISEEDVRRLCALPCLVVIDEAYAEFAGNGNGGSGAAGSVAHLAGTPELPNLIVFRTFSKWAALAGLRVGYSVAHPSLTAAMAAIKQPYNVNVVADVAARAALAAYPRVRDQQLMPMLSELASMQERLAADHPWLVPAPTRANFVLFKVDVDGTEPRNASGAKAPLEAGPLVAELRRRGVLVRYYPKGALAGFLRISAGRPRDTQRLFRALQDIEAGTEAMVPTDADRAAVAASLAATSVAASAAAGAAAGAAAAGAAAAAAAGAAAGAASAGRQWLLLDMDGVLVDVSRSYRGAIVKTAERYGVRVTDADIDAAKAAGDANNDWVVTHRLIRAQTDSEESAPSLADVTKLFEDLYNGPTGTADPPLKTLERALVSGEQLRAMRAGSLGVALVTGRPIRDAVEALDRYGWSYALTPGQSAALGRAHAAAPADAIFSAVVCMEDGPPKPSPAPLRCALARMAAARGLPLTGALGDGLAAMAAQAVMVGDTVDDVRAAVSCGAAAVGVLTPDKEGWAERAQAVKAAAIGATRPPAPRAGAREAAVTRTTGETAIEAWVRIDGSGWSAVWTGVGFLDHMLSALAKHARMDIHLVCAGDTWIDDHHTVEDCCIALGEALDRSLGARRGIARWGMAHCPLDEALARAVVDVSSRPFAAVELGMRRDTVGDLSSEMAAHALESLITSARLTAHVDVIRGTNDHHRCEAAFKAVAVALRQALALDGGSDVPSTKGVLA</sequence>
<dbReference type="CDD" id="cd00609">
    <property type="entry name" value="AAT_like"/>
    <property type="match status" value="1"/>
</dbReference>
<dbReference type="EMBL" id="VLTN01000017">
    <property type="protein sequence ID" value="KAA0153212.1"/>
    <property type="molecule type" value="Genomic_DNA"/>
</dbReference>
<evidence type="ECO:0000256" key="2">
    <source>
        <dbReference type="ARBA" id="ARBA00001933"/>
    </source>
</evidence>
<keyword evidence="9" id="KW-0808">Transferase</keyword>
<evidence type="ECO:0000256" key="1">
    <source>
        <dbReference type="ARBA" id="ARBA00001723"/>
    </source>
</evidence>
<evidence type="ECO:0000256" key="13">
    <source>
        <dbReference type="RuleBase" id="RU000598"/>
    </source>
</evidence>
<dbReference type="OMA" id="ICRSEVI"/>
<dbReference type="InterPro" id="IPR020568">
    <property type="entry name" value="Ribosomal_Su5_D2-typ_SF"/>
</dbReference>
<dbReference type="InterPro" id="IPR015422">
    <property type="entry name" value="PyrdxlP-dep_Trfase_small"/>
</dbReference>
<protein>
    <recommendedName>
        <fullName evidence="6 13">Imidazoleglycerol-phosphate dehydratase</fullName>
        <ecNumber evidence="5 13">4.2.1.19</ecNumber>
    </recommendedName>
</protein>
<dbReference type="GO" id="GO:0000105">
    <property type="term" value="P:L-histidine biosynthetic process"/>
    <property type="evidence" value="ECO:0007669"/>
    <property type="project" value="UniProtKB-UniPathway"/>
</dbReference>
<dbReference type="GO" id="GO:0004400">
    <property type="term" value="F:histidinol-phosphate transaminase activity"/>
    <property type="evidence" value="ECO:0007669"/>
    <property type="project" value="InterPro"/>
</dbReference>
<dbReference type="Pfam" id="PF00702">
    <property type="entry name" value="Hydrolase"/>
    <property type="match status" value="1"/>
</dbReference>
<dbReference type="Gene3D" id="3.90.1150.10">
    <property type="entry name" value="Aspartate Aminotransferase, domain 1"/>
    <property type="match status" value="1"/>
</dbReference>
<keyword evidence="16" id="KW-1185">Reference proteome</keyword>
<evidence type="ECO:0000256" key="12">
    <source>
        <dbReference type="ARBA" id="ARBA00023239"/>
    </source>
</evidence>
<name>A0A5A8CJI0_CAFRO</name>
<evidence type="ECO:0000256" key="10">
    <source>
        <dbReference type="ARBA" id="ARBA00022898"/>
    </source>
</evidence>
<dbReference type="PANTHER" id="PTHR23133:SF2">
    <property type="entry name" value="IMIDAZOLEGLYCEROL-PHOSPHATE DEHYDRATASE"/>
    <property type="match status" value="1"/>
</dbReference>
<dbReference type="InterPro" id="IPR023214">
    <property type="entry name" value="HAD_sf"/>
</dbReference>
<keyword evidence="7" id="KW-0032">Aminotransferase</keyword>